<sequence>MSIAIIYMAKEFNWNHITQGHVLSSFYTDYLTTQVTGVLADKFGGRRILGIGISKEELDKILEGKSSSYSEDNFERNQSVSREYIYKIPWKIIFSRREV</sequence>
<dbReference type="STRING" id="44941.A0A397W3K6"/>
<accession>A0A397W3K6</accession>
<dbReference type="Proteomes" id="UP000266673">
    <property type="component" value="Unassembled WGS sequence"/>
</dbReference>
<gene>
    <name evidence="1" type="ORF">C2G38_2155655</name>
</gene>
<reference evidence="1 2" key="1">
    <citation type="submission" date="2018-06" db="EMBL/GenBank/DDBJ databases">
        <title>Comparative genomics reveals the genomic features of Rhizophagus irregularis, R. cerebriforme, R. diaphanum and Gigaspora rosea, and their symbiotic lifestyle signature.</title>
        <authorList>
            <person name="Morin E."/>
            <person name="San Clemente H."/>
            <person name="Chen E.C.H."/>
            <person name="De La Providencia I."/>
            <person name="Hainaut M."/>
            <person name="Kuo A."/>
            <person name="Kohler A."/>
            <person name="Murat C."/>
            <person name="Tang N."/>
            <person name="Roy S."/>
            <person name="Loubradou J."/>
            <person name="Henrissat B."/>
            <person name="Grigoriev I.V."/>
            <person name="Corradi N."/>
            <person name="Roux C."/>
            <person name="Martin F.M."/>
        </authorList>
    </citation>
    <scope>NUCLEOTIDE SEQUENCE [LARGE SCALE GENOMIC DNA]</scope>
    <source>
        <strain evidence="1 2">DAOM 194757</strain>
    </source>
</reference>
<dbReference type="EMBL" id="QKWP01000041">
    <property type="protein sequence ID" value="RIB29294.1"/>
    <property type="molecule type" value="Genomic_DNA"/>
</dbReference>
<proteinExistence type="predicted"/>
<evidence type="ECO:0000313" key="1">
    <source>
        <dbReference type="EMBL" id="RIB29294.1"/>
    </source>
</evidence>
<dbReference type="InterPro" id="IPR036259">
    <property type="entry name" value="MFS_trans_sf"/>
</dbReference>
<organism evidence="1 2">
    <name type="scientific">Gigaspora rosea</name>
    <dbReference type="NCBI Taxonomy" id="44941"/>
    <lineage>
        <taxon>Eukaryota</taxon>
        <taxon>Fungi</taxon>
        <taxon>Fungi incertae sedis</taxon>
        <taxon>Mucoromycota</taxon>
        <taxon>Glomeromycotina</taxon>
        <taxon>Glomeromycetes</taxon>
        <taxon>Diversisporales</taxon>
        <taxon>Gigasporaceae</taxon>
        <taxon>Gigaspora</taxon>
    </lineage>
</organism>
<dbReference type="SUPFAM" id="SSF103473">
    <property type="entry name" value="MFS general substrate transporter"/>
    <property type="match status" value="1"/>
</dbReference>
<comment type="caution">
    <text evidence="1">The sequence shown here is derived from an EMBL/GenBank/DDBJ whole genome shotgun (WGS) entry which is preliminary data.</text>
</comment>
<dbReference type="AlphaFoldDB" id="A0A397W3K6"/>
<keyword evidence="2" id="KW-1185">Reference proteome</keyword>
<evidence type="ECO:0000313" key="2">
    <source>
        <dbReference type="Proteomes" id="UP000266673"/>
    </source>
</evidence>
<protein>
    <submittedName>
        <fullName evidence="1">Uncharacterized protein</fullName>
    </submittedName>
</protein>
<dbReference type="OrthoDB" id="6730379at2759"/>
<name>A0A397W3K6_9GLOM</name>